<dbReference type="InterPro" id="IPR020568">
    <property type="entry name" value="Ribosomal_Su5_D2-typ_SF"/>
</dbReference>
<keyword evidence="2" id="KW-0547">Nucleotide-binding</keyword>
<dbReference type="SUPFAM" id="SSF54211">
    <property type="entry name" value="Ribosomal protein S5 domain 2-like"/>
    <property type="match status" value="1"/>
</dbReference>
<dbReference type="InterPro" id="IPR006204">
    <property type="entry name" value="GHMP_kinase_N_dom"/>
</dbReference>
<dbReference type="Proteomes" id="UP001596289">
    <property type="component" value="Unassembled WGS sequence"/>
</dbReference>
<evidence type="ECO:0000259" key="5">
    <source>
        <dbReference type="Pfam" id="PF00288"/>
    </source>
</evidence>
<keyword evidence="7" id="KW-1185">Reference proteome</keyword>
<evidence type="ECO:0000256" key="1">
    <source>
        <dbReference type="ARBA" id="ARBA00022679"/>
    </source>
</evidence>
<evidence type="ECO:0000256" key="2">
    <source>
        <dbReference type="ARBA" id="ARBA00022741"/>
    </source>
</evidence>
<dbReference type="Gene3D" id="3.30.230.10">
    <property type="match status" value="1"/>
</dbReference>
<dbReference type="EMBL" id="JBHSSL010000027">
    <property type="protein sequence ID" value="MFC6169940.1"/>
    <property type="molecule type" value="Genomic_DNA"/>
</dbReference>
<dbReference type="RefSeq" id="WP_125551693.1">
    <property type="nucleotide sequence ID" value="NZ_JBHSSL010000027.1"/>
</dbReference>
<evidence type="ECO:0000313" key="6">
    <source>
        <dbReference type="EMBL" id="MFC6169940.1"/>
    </source>
</evidence>
<evidence type="ECO:0000256" key="3">
    <source>
        <dbReference type="ARBA" id="ARBA00022777"/>
    </source>
</evidence>
<keyword evidence="3" id="KW-0418">Kinase</keyword>
<protein>
    <submittedName>
        <fullName evidence="6">Propanediol utilization protein</fullName>
    </submittedName>
</protein>
<accession>A0ABW1RFE5</accession>
<dbReference type="InterPro" id="IPR014721">
    <property type="entry name" value="Ribsml_uS5_D2-typ_fold_subgr"/>
</dbReference>
<evidence type="ECO:0000313" key="7">
    <source>
        <dbReference type="Proteomes" id="UP001596289"/>
    </source>
</evidence>
<organism evidence="6 7">
    <name type="scientific">Loigolactobacillus jiayinensis</name>
    <dbReference type="NCBI Taxonomy" id="2486016"/>
    <lineage>
        <taxon>Bacteria</taxon>
        <taxon>Bacillati</taxon>
        <taxon>Bacillota</taxon>
        <taxon>Bacilli</taxon>
        <taxon>Lactobacillales</taxon>
        <taxon>Lactobacillaceae</taxon>
        <taxon>Loigolactobacillus</taxon>
    </lineage>
</organism>
<gene>
    <name evidence="6" type="ORF">ACFQGP_05010</name>
</gene>
<evidence type="ECO:0000256" key="4">
    <source>
        <dbReference type="ARBA" id="ARBA00022840"/>
    </source>
</evidence>
<reference evidence="7" key="1">
    <citation type="journal article" date="2019" name="Int. J. Syst. Evol. Microbiol.">
        <title>The Global Catalogue of Microorganisms (GCM) 10K type strain sequencing project: providing services to taxonomists for standard genome sequencing and annotation.</title>
        <authorList>
            <consortium name="The Broad Institute Genomics Platform"/>
            <consortium name="The Broad Institute Genome Sequencing Center for Infectious Disease"/>
            <person name="Wu L."/>
            <person name="Ma J."/>
        </authorList>
    </citation>
    <scope>NUCLEOTIDE SEQUENCE [LARGE SCALE GENOMIC DNA]</scope>
    <source>
        <strain evidence="7">CCM 8904</strain>
    </source>
</reference>
<name>A0ABW1RFE5_9LACO</name>
<sequence>MNLRSISASCPATCGELLQGWLAGSEKLVAYGIDLASQVTAELVPTWPVIPVTQQKMYQLCRLLLGYLQQPHAKIRLTRSSKIPIGKGMASSTADLVATCRAVARLFECTLTAAEITALCVQVEASDASAYLAQGLTVIDAHTGQVYWQTDWRPLFASLILEPAPQLSTALVHQQLSVLQLQRQADVFAQTYQVFVQAVQTHSLSLLGQAATRSAQLRQQILPKPYFAEIQQFAQTQPFFGLNVAHSGTVIGLLFDPQRVVAKVLLQQLRQQPFSRYYRSYIQVTQFN</sequence>
<proteinExistence type="predicted"/>
<dbReference type="PANTHER" id="PTHR43527">
    <property type="entry name" value="4-DIPHOSPHOCYTIDYL-2-C-METHYL-D-ERYTHRITOL KINASE, CHLOROPLASTIC"/>
    <property type="match status" value="1"/>
</dbReference>
<keyword evidence="4" id="KW-0067">ATP-binding</keyword>
<dbReference type="PANTHER" id="PTHR43527:SF1">
    <property type="entry name" value="L-THREONINE KINASE"/>
    <property type="match status" value="1"/>
</dbReference>
<dbReference type="Pfam" id="PF00288">
    <property type="entry name" value="GHMP_kinases_N"/>
    <property type="match status" value="1"/>
</dbReference>
<keyword evidence="1" id="KW-0808">Transferase</keyword>
<feature type="domain" description="GHMP kinase N-terminal" evidence="5">
    <location>
        <begin position="67"/>
        <end position="129"/>
    </location>
</feature>
<comment type="caution">
    <text evidence="6">The sequence shown here is derived from an EMBL/GenBank/DDBJ whole genome shotgun (WGS) entry which is preliminary data.</text>
</comment>